<evidence type="ECO:0000313" key="3">
    <source>
        <dbReference type="Proteomes" id="UP001476950"/>
    </source>
</evidence>
<feature type="transmembrane region" description="Helical" evidence="1">
    <location>
        <begin position="88"/>
        <end position="113"/>
    </location>
</feature>
<dbReference type="EMBL" id="JAMPLM010000044">
    <property type="protein sequence ID" value="MEP1061771.1"/>
    <property type="molecule type" value="Genomic_DNA"/>
</dbReference>
<feature type="transmembrane region" description="Helical" evidence="1">
    <location>
        <begin position="37"/>
        <end position="54"/>
    </location>
</feature>
<keyword evidence="1" id="KW-0472">Membrane</keyword>
<organism evidence="2 3">
    <name type="scientific">Stenomitos frigidus AS-A4</name>
    <dbReference type="NCBI Taxonomy" id="2933935"/>
    <lineage>
        <taxon>Bacteria</taxon>
        <taxon>Bacillati</taxon>
        <taxon>Cyanobacteriota</taxon>
        <taxon>Cyanophyceae</taxon>
        <taxon>Leptolyngbyales</taxon>
        <taxon>Leptolyngbyaceae</taxon>
        <taxon>Stenomitos</taxon>
    </lineage>
</organism>
<accession>A0ABV0KRY0</accession>
<keyword evidence="1" id="KW-1133">Transmembrane helix</keyword>
<comment type="caution">
    <text evidence="2">The sequence shown here is derived from an EMBL/GenBank/DDBJ whole genome shotgun (WGS) entry which is preliminary data.</text>
</comment>
<evidence type="ECO:0000256" key="1">
    <source>
        <dbReference type="SAM" id="Phobius"/>
    </source>
</evidence>
<protein>
    <submittedName>
        <fullName evidence="2">Uncharacterized protein</fullName>
    </submittedName>
</protein>
<keyword evidence="3" id="KW-1185">Reference proteome</keyword>
<feature type="transmembrane region" description="Helical" evidence="1">
    <location>
        <begin position="61"/>
        <end position="82"/>
    </location>
</feature>
<dbReference type="RefSeq" id="WP_190447979.1">
    <property type="nucleotide sequence ID" value="NZ_JAMPLM010000044.1"/>
</dbReference>
<gene>
    <name evidence="2" type="ORF">NDI38_25705</name>
</gene>
<sequence length="121" mass="13108">MKRELAISFLFSFMGGAMVWALSPFLSGQVEPWDAKGFYYSAALLIVGLIVGLARPKHIWAHYAGIMLGQLTYMLCFLPGSLLPGSLLIPVGVAFLAAYSIIALAGVASGVWFRRVSRVAR</sequence>
<dbReference type="Proteomes" id="UP001476950">
    <property type="component" value="Unassembled WGS sequence"/>
</dbReference>
<evidence type="ECO:0000313" key="2">
    <source>
        <dbReference type="EMBL" id="MEP1061771.1"/>
    </source>
</evidence>
<name>A0ABV0KRY0_9CYAN</name>
<keyword evidence="1" id="KW-0812">Transmembrane</keyword>
<reference evidence="2 3" key="1">
    <citation type="submission" date="2022-04" db="EMBL/GenBank/DDBJ databases">
        <title>Positive selection, recombination, and allopatry shape intraspecific diversity of widespread and dominant cyanobacteria.</title>
        <authorList>
            <person name="Wei J."/>
            <person name="Shu W."/>
            <person name="Hu C."/>
        </authorList>
    </citation>
    <scope>NUCLEOTIDE SEQUENCE [LARGE SCALE GENOMIC DNA]</scope>
    <source>
        <strain evidence="2 3">AS-A4</strain>
    </source>
</reference>
<proteinExistence type="predicted"/>